<keyword evidence="3" id="KW-1185">Reference proteome</keyword>
<comment type="caution">
    <text evidence="2">The sequence shown here is derived from an EMBL/GenBank/DDBJ whole genome shotgun (WGS) entry which is preliminary data.</text>
</comment>
<reference evidence="2 3" key="1">
    <citation type="submission" date="2013-01" db="EMBL/GenBank/DDBJ databases">
        <authorList>
            <person name="Harkins D.M."/>
            <person name="Durkin A.S."/>
            <person name="Brinkac L.M."/>
            <person name="Haft D.H."/>
            <person name="Selengut J.D."/>
            <person name="Sanka R."/>
            <person name="DePew J."/>
            <person name="Purushe J."/>
            <person name="Chanthongthip A."/>
            <person name="Lattana O."/>
            <person name="Phetsouvanh R."/>
            <person name="Newton P.N."/>
            <person name="Vinetz J.M."/>
            <person name="Sutton G.G."/>
            <person name="Nierman W.C."/>
            <person name="Fouts D.E."/>
        </authorList>
    </citation>
    <scope>NUCLEOTIDE SEQUENCE [LARGE SCALE GENOMIC DNA]</scope>
    <source>
        <strain evidence="2 3">UI 13098</strain>
    </source>
</reference>
<accession>M6QKN6</accession>
<sequence length="184" mass="20606">MGKLKKGINPVSNNETTQNESVSNDPKSVEFENTSSIIEETSLQAPHPLPPASEDIERNDLKEMESVEDEDVILANLVLELGPEDRQNLFDSLNSSVVNNQFRDTVLHILFWKGFRLLRIAGLVSGTEDSDTDFAEKIGKLSSQDKQVLYDSVCSSLDNQRSKDTVLHVLFWKACKLIREAGIE</sequence>
<name>M6QKN6_9LEPT</name>
<gene>
    <name evidence="2" type="ORF">LEP1GSC108_0391</name>
</gene>
<organism evidence="2 3">
    <name type="scientific">Leptospira weilii str. UI 13098</name>
    <dbReference type="NCBI Taxonomy" id="1088542"/>
    <lineage>
        <taxon>Bacteria</taxon>
        <taxon>Pseudomonadati</taxon>
        <taxon>Spirochaetota</taxon>
        <taxon>Spirochaetia</taxon>
        <taxon>Leptospirales</taxon>
        <taxon>Leptospiraceae</taxon>
        <taxon>Leptospira</taxon>
    </lineage>
</organism>
<protein>
    <submittedName>
        <fullName evidence="2">Uncharacterized protein</fullName>
    </submittedName>
</protein>
<dbReference type="AlphaFoldDB" id="M6QKN6"/>
<feature type="region of interest" description="Disordered" evidence="1">
    <location>
        <begin position="1"/>
        <end position="52"/>
    </location>
</feature>
<feature type="compositionally biased region" description="Polar residues" evidence="1">
    <location>
        <begin position="10"/>
        <end position="44"/>
    </location>
</feature>
<evidence type="ECO:0000256" key="1">
    <source>
        <dbReference type="SAM" id="MobiDB-lite"/>
    </source>
</evidence>
<dbReference type="EMBL" id="AHNU02000057">
    <property type="protein sequence ID" value="EMN89452.1"/>
    <property type="molecule type" value="Genomic_DNA"/>
</dbReference>
<proteinExistence type="predicted"/>
<dbReference type="Proteomes" id="UP000012118">
    <property type="component" value="Unassembled WGS sequence"/>
</dbReference>
<evidence type="ECO:0000313" key="2">
    <source>
        <dbReference type="EMBL" id="EMN89452.1"/>
    </source>
</evidence>
<evidence type="ECO:0000313" key="3">
    <source>
        <dbReference type="Proteomes" id="UP000012118"/>
    </source>
</evidence>